<organism evidence="10 11">
    <name type="scientific">Didymella rabiei</name>
    <name type="common">Chickpea ascochyta blight fungus</name>
    <name type="synonym">Mycosphaerella rabiei</name>
    <dbReference type="NCBI Taxonomy" id="5454"/>
    <lineage>
        <taxon>Eukaryota</taxon>
        <taxon>Fungi</taxon>
        <taxon>Dikarya</taxon>
        <taxon>Ascomycota</taxon>
        <taxon>Pezizomycotina</taxon>
        <taxon>Dothideomycetes</taxon>
        <taxon>Pleosporomycetidae</taxon>
        <taxon>Pleosporales</taxon>
        <taxon>Pleosporineae</taxon>
        <taxon>Didymellaceae</taxon>
        <taxon>Ascochyta</taxon>
    </lineage>
</organism>
<keyword evidence="4" id="KW-0479">Metal-binding</keyword>
<keyword evidence="8" id="KW-0862">Zinc</keyword>
<dbReference type="InterPro" id="IPR044066">
    <property type="entry name" value="TRIAD_supradom"/>
</dbReference>
<evidence type="ECO:0000256" key="2">
    <source>
        <dbReference type="ARBA" id="ARBA00012251"/>
    </source>
</evidence>
<evidence type="ECO:0000256" key="3">
    <source>
        <dbReference type="ARBA" id="ARBA00022679"/>
    </source>
</evidence>
<keyword evidence="7" id="KW-0833">Ubl conjugation pathway</keyword>
<accession>A0A163I7S4</accession>
<comment type="caution">
    <text evidence="10">The sequence shown here is derived from an EMBL/GenBank/DDBJ whole genome shotgun (WGS) entry which is preliminary data.</text>
</comment>
<dbReference type="AlphaFoldDB" id="A0A163I7S4"/>
<dbReference type="Proteomes" id="UP000076837">
    <property type="component" value="Unassembled WGS sequence"/>
</dbReference>
<keyword evidence="3" id="KW-0808">Transferase</keyword>
<protein>
    <recommendedName>
        <fullName evidence="2">RBR-type E3 ubiquitin transferase</fullName>
        <ecNumber evidence="2">2.3.2.31</ecNumber>
    </recommendedName>
</protein>
<evidence type="ECO:0000256" key="1">
    <source>
        <dbReference type="ARBA" id="ARBA00001798"/>
    </source>
</evidence>
<dbReference type="GO" id="GO:0016567">
    <property type="term" value="P:protein ubiquitination"/>
    <property type="evidence" value="ECO:0007669"/>
    <property type="project" value="InterPro"/>
</dbReference>
<dbReference type="InterPro" id="IPR002867">
    <property type="entry name" value="IBR_dom"/>
</dbReference>
<keyword evidence="6" id="KW-0863">Zinc-finger</keyword>
<keyword evidence="5" id="KW-0677">Repeat</keyword>
<keyword evidence="11" id="KW-1185">Reference proteome</keyword>
<dbReference type="CDD" id="cd20335">
    <property type="entry name" value="BRcat_RBR"/>
    <property type="match status" value="1"/>
</dbReference>
<dbReference type="InterPro" id="IPR013083">
    <property type="entry name" value="Znf_RING/FYVE/PHD"/>
</dbReference>
<sequence length="366" mass="40664">MDFTSMDPQTAKVAIQLQLADLADLLDSLYNDNEVPEGDERASIEMIQRDLTHQLSLLEGQVLVIKILKDEYNERVAFNKLLDDERQAVSDHQLAMSLAGIPVGPADAAFSANYEAQLREAEDNDQDEQWEMAKDLYASAFGAADEDSIQHAPEGGPIQPVVANRPLLRGVRTAPSKQTKGDTNSKILGSDAFTKCNACMEIVPSKNVLRLQCAPELHSYCRTCLLDLFTSAIENPTLFPPRCCRVVIPLDTCRTMLPREMVKKFDLKVDELATPNPTYCANAGCSKFIRPKDITNGIGVCVFCKHKTCAQCKSQEHTGLCPSDPHVQLLMDAAKRSKWQQCTRCNNMVELAHGCFHMTYVPTNKK</sequence>
<dbReference type="EC" id="2.3.2.31" evidence="2"/>
<dbReference type="Gene3D" id="3.30.40.10">
    <property type="entry name" value="Zinc/RING finger domain, C3HC4 (zinc finger)"/>
    <property type="match status" value="1"/>
</dbReference>
<evidence type="ECO:0000313" key="11">
    <source>
        <dbReference type="Proteomes" id="UP000076837"/>
    </source>
</evidence>
<evidence type="ECO:0000256" key="7">
    <source>
        <dbReference type="ARBA" id="ARBA00022786"/>
    </source>
</evidence>
<gene>
    <name evidence="10" type="ORF">ST47_g3198</name>
</gene>
<evidence type="ECO:0000256" key="6">
    <source>
        <dbReference type="ARBA" id="ARBA00022771"/>
    </source>
</evidence>
<dbReference type="InterPro" id="IPR031127">
    <property type="entry name" value="E3_UB_ligase_RBR"/>
</dbReference>
<dbReference type="GO" id="GO:0008270">
    <property type="term" value="F:zinc ion binding"/>
    <property type="evidence" value="ECO:0007669"/>
    <property type="project" value="UniProtKB-KW"/>
</dbReference>
<dbReference type="SUPFAM" id="SSF57850">
    <property type="entry name" value="RING/U-box"/>
    <property type="match status" value="1"/>
</dbReference>
<dbReference type="EMBL" id="JYNV01000123">
    <property type="protein sequence ID" value="KZM25640.1"/>
    <property type="molecule type" value="Genomic_DNA"/>
</dbReference>
<name>A0A163I7S4_DIDRA</name>
<proteinExistence type="predicted"/>
<dbReference type="Pfam" id="PF01485">
    <property type="entry name" value="IBR"/>
    <property type="match status" value="1"/>
</dbReference>
<dbReference type="PANTHER" id="PTHR11685">
    <property type="entry name" value="RBR FAMILY RING FINGER AND IBR DOMAIN-CONTAINING"/>
    <property type="match status" value="1"/>
</dbReference>
<reference evidence="10 11" key="1">
    <citation type="journal article" date="2016" name="Sci. Rep.">
        <title>Draft genome sequencing and secretome analysis of fungal phytopathogen Ascochyta rabiei provides insight into the necrotrophic effector repertoire.</title>
        <authorList>
            <person name="Verma S."/>
            <person name="Gazara R.K."/>
            <person name="Nizam S."/>
            <person name="Parween S."/>
            <person name="Chattopadhyay D."/>
            <person name="Verma P.K."/>
        </authorList>
    </citation>
    <scope>NUCLEOTIDE SEQUENCE [LARGE SCALE GENOMIC DNA]</scope>
    <source>
        <strain evidence="10 11">ArDII</strain>
    </source>
</reference>
<dbReference type="PROSITE" id="PS51873">
    <property type="entry name" value="TRIAD"/>
    <property type="match status" value="1"/>
</dbReference>
<dbReference type="GO" id="GO:0061630">
    <property type="term" value="F:ubiquitin protein ligase activity"/>
    <property type="evidence" value="ECO:0007669"/>
    <property type="project" value="UniProtKB-EC"/>
</dbReference>
<evidence type="ECO:0000259" key="9">
    <source>
        <dbReference type="PROSITE" id="PS51873"/>
    </source>
</evidence>
<dbReference type="STRING" id="5454.A0A163I7S4"/>
<comment type="catalytic activity">
    <reaction evidence="1">
        <text>[E2 ubiquitin-conjugating enzyme]-S-ubiquitinyl-L-cysteine + [acceptor protein]-L-lysine = [E2 ubiquitin-conjugating enzyme]-L-cysteine + [acceptor protein]-N(6)-ubiquitinyl-L-lysine.</text>
        <dbReference type="EC" id="2.3.2.31"/>
    </reaction>
</comment>
<feature type="domain" description="RING-type" evidence="9">
    <location>
        <begin position="192"/>
        <end position="366"/>
    </location>
</feature>
<evidence type="ECO:0000256" key="4">
    <source>
        <dbReference type="ARBA" id="ARBA00022723"/>
    </source>
</evidence>
<evidence type="ECO:0000313" key="10">
    <source>
        <dbReference type="EMBL" id="KZM25640.1"/>
    </source>
</evidence>
<evidence type="ECO:0000256" key="5">
    <source>
        <dbReference type="ARBA" id="ARBA00022737"/>
    </source>
</evidence>
<evidence type="ECO:0000256" key="8">
    <source>
        <dbReference type="ARBA" id="ARBA00022833"/>
    </source>
</evidence>